<dbReference type="RefSeq" id="WP_313832347.1">
    <property type="nucleotide sequence ID" value="NZ_JAQOUE010000001.1"/>
</dbReference>
<protein>
    <submittedName>
        <fullName evidence="3">Polymer-forming cytoskeletal protein</fullName>
    </submittedName>
</protein>
<dbReference type="PANTHER" id="PTHR35024">
    <property type="entry name" value="HYPOTHETICAL CYTOSOLIC PROTEIN"/>
    <property type="match status" value="1"/>
</dbReference>
<reference evidence="3 4" key="1">
    <citation type="journal article" date="2023" name="ISME J.">
        <title>Cultivation and genomic characterization of novel and ubiquitous marine nitrite-oxidizing bacteria from the Nitrospirales.</title>
        <authorList>
            <person name="Mueller A.J."/>
            <person name="Daebeler A."/>
            <person name="Herbold C.W."/>
            <person name="Kirkegaard R.H."/>
            <person name="Daims H."/>
        </authorList>
    </citation>
    <scope>NUCLEOTIDE SEQUENCE [LARGE SCALE GENOMIC DNA]</scope>
    <source>
        <strain evidence="3 4">EB</strain>
    </source>
</reference>
<evidence type="ECO:0000256" key="2">
    <source>
        <dbReference type="SAM" id="MobiDB-lite"/>
    </source>
</evidence>
<proteinExistence type="inferred from homology"/>
<sequence length="178" mass="19126">MNSTTDLEKESTTFMSSMKPDNFSRHSNQGGTGMDQTNVAAFIGHGVEFKGVIRYEGNVRIDGQLDGEVHANGTLYLGEQAVLTAKISAQAVISKGQITGDITAREKVQLLAPAVVDGSVLTPSLLMEEGVTFNGTLEMMSSTAEYKKPKISYPSTTDRESSNSQKDNRTGKEMALQG</sequence>
<evidence type="ECO:0000256" key="1">
    <source>
        <dbReference type="ARBA" id="ARBA00044755"/>
    </source>
</evidence>
<accession>A0ABU3K6K0</accession>
<gene>
    <name evidence="3" type="ORF">PPG34_06485</name>
</gene>
<organism evidence="3 4">
    <name type="scientific">Candidatus Nitronereus thalassa</name>
    <dbReference type="NCBI Taxonomy" id="3020898"/>
    <lineage>
        <taxon>Bacteria</taxon>
        <taxon>Pseudomonadati</taxon>
        <taxon>Nitrospirota</taxon>
        <taxon>Nitrospiria</taxon>
        <taxon>Nitrospirales</taxon>
        <taxon>Nitrospiraceae</taxon>
        <taxon>Candidatus Nitronereus</taxon>
    </lineage>
</organism>
<dbReference type="InterPro" id="IPR007607">
    <property type="entry name" value="BacA/B"/>
</dbReference>
<feature type="region of interest" description="Disordered" evidence="2">
    <location>
        <begin position="147"/>
        <end position="178"/>
    </location>
</feature>
<comment type="similarity">
    <text evidence="1">Belongs to the bactofilin family.</text>
</comment>
<name>A0ABU3K6K0_9BACT</name>
<comment type="caution">
    <text evidence="3">The sequence shown here is derived from an EMBL/GenBank/DDBJ whole genome shotgun (WGS) entry which is preliminary data.</text>
</comment>
<evidence type="ECO:0000313" key="3">
    <source>
        <dbReference type="EMBL" id="MDT7041994.1"/>
    </source>
</evidence>
<feature type="compositionally biased region" description="Basic and acidic residues" evidence="2">
    <location>
        <begin position="157"/>
        <end position="172"/>
    </location>
</feature>
<dbReference type="Proteomes" id="UP001250932">
    <property type="component" value="Unassembled WGS sequence"/>
</dbReference>
<dbReference type="Pfam" id="PF04519">
    <property type="entry name" value="Bactofilin"/>
    <property type="match status" value="1"/>
</dbReference>
<feature type="region of interest" description="Disordered" evidence="2">
    <location>
        <begin position="1"/>
        <end position="31"/>
    </location>
</feature>
<feature type="compositionally biased region" description="Basic and acidic residues" evidence="2">
    <location>
        <begin position="1"/>
        <end position="11"/>
    </location>
</feature>
<dbReference type="PANTHER" id="PTHR35024:SF4">
    <property type="entry name" value="POLYMER-FORMING CYTOSKELETAL PROTEIN"/>
    <property type="match status" value="1"/>
</dbReference>
<evidence type="ECO:0000313" key="4">
    <source>
        <dbReference type="Proteomes" id="UP001250932"/>
    </source>
</evidence>
<keyword evidence="4" id="KW-1185">Reference proteome</keyword>
<dbReference type="EMBL" id="JAQOUE010000001">
    <property type="protein sequence ID" value="MDT7041994.1"/>
    <property type="molecule type" value="Genomic_DNA"/>
</dbReference>